<dbReference type="InterPro" id="IPR003660">
    <property type="entry name" value="HAMP_dom"/>
</dbReference>
<dbReference type="Pfam" id="PF02518">
    <property type="entry name" value="HATPase_c"/>
    <property type="match status" value="1"/>
</dbReference>
<dbReference type="InterPro" id="IPR001610">
    <property type="entry name" value="PAC"/>
</dbReference>
<name>A0ABS4P1L3_9BACL</name>
<dbReference type="SMART" id="SM00304">
    <property type="entry name" value="HAMP"/>
    <property type="match status" value="1"/>
</dbReference>
<dbReference type="SUPFAM" id="SSF47384">
    <property type="entry name" value="Homodimeric domain of signal transducing histidine kinase"/>
    <property type="match status" value="1"/>
</dbReference>
<dbReference type="PROSITE" id="PS50113">
    <property type="entry name" value="PAC"/>
    <property type="match status" value="1"/>
</dbReference>
<evidence type="ECO:0000256" key="7">
    <source>
        <dbReference type="ARBA" id="ARBA00022741"/>
    </source>
</evidence>
<dbReference type="Gene3D" id="1.10.287.130">
    <property type="match status" value="1"/>
</dbReference>
<dbReference type="Proteomes" id="UP000773462">
    <property type="component" value="Unassembled WGS sequence"/>
</dbReference>
<evidence type="ECO:0000256" key="5">
    <source>
        <dbReference type="ARBA" id="ARBA00022553"/>
    </source>
</evidence>
<keyword evidence="6" id="KW-0808">Transferase</keyword>
<sequence>MMLNLSLNLYAARNNLRNESVSNMKITAKQVAVSVEQSGYSSNYVQDKIAQNLRLTAILASYELDPDIRNITNQQLKALSTKLGVSNISLLVKTADDIIVAKSSDPAEIGLSTRGMGFWYVAFLELFAGQRVSVDQGQSLENFWSGPFEYSTSNPEYIDKWGYYYDGARNYIIDPFVRSTAVSDYVKIMSPDEIIQESKAVNPGILEITGINPKTFGASSMLPDGTDPKNTKLRNRPIQYGTYSYGNIAEDKAAIREALNKGEPVTLDTKALGKRVLKSFIPIERPGAADYVISVVMDYQAISSVIREQLFNNITTSVLLLIIFLLASYVLAGVVTRPIQDILAKVNDVAKGKFEPPLNVSSRDELGQLAQRINAMTSHLLQHTNRLGQTLEENRAVKEHLESVINGTSDAIHTVDMEGRIISTNRAFEDLYGWGAADALVKPPYLVPATVQQQESIRLQQLKDGASLPPVETVRLKRDGSLVEVSVSSSVIRDEEGQPQSVVHVSRDMTERNRIEELLRRSEKLTTVGQLAAGVAHEIRNPLTTLRGFLQLQQEKKVLVPLHIDLMLSELDRINMIVSEFLILAKPQAVHFQQRDLRHIVGDVISLLDSQAHLFGIEFTTHFSGVPAMVHCEENQLKQVFINVIKNAIEAMPDGGTITVEQQEQDDSVVVVITDEGGGVPEDMLPKLGEPFFTNKESGTGLGLMVSQRIIQAHKGSLEIRSEYGRGAQVIIKLPEAKEPVPPAVMNIERSEDEHENQ</sequence>
<feature type="domain" description="Histidine kinase" evidence="12">
    <location>
        <begin position="534"/>
        <end position="738"/>
    </location>
</feature>
<dbReference type="Pfam" id="PF00512">
    <property type="entry name" value="HisKA"/>
    <property type="match status" value="1"/>
</dbReference>
<evidence type="ECO:0000256" key="1">
    <source>
        <dbReference type="ARBA" id="ARBA00000085"/>
    </source>
</evidence>
<gene>
    <name evidence="16" type="ORF">J2Z70_006407</name>
</gene>
<keyword evidence="8" id="KW-0418">Kinase</keyword>
<reference evidence="16 17" key="1">
    <citation type="submission" date="2021-03" db="EMBL/GenBank/DDBJ databases">
        <title>Genomic Encyclopedia of Type Strains, Phase IV (KMG-IV): sequencing the most valuable type-strain genomes for metagenomic binning, comparative biology and taxonomic classification.</title>
        <authorList>
            <person name="Goeker M."/>
        </authorList>
    </citation>
    <scope>NUCLEOTIDE SEQUENCE [LARGE SCALE GENOMIC DNA]</scope>
    <source>
        <strain evidence="16 17">DSM 101953</strain>
    </source>
</reference>
<keyword evidence="7" id="KW-0547">Nucleotide-binding</keyword>
<dbReference type="PANTHER" id="PTHR43065">
    <property type="entry name" value="SENSOR HISTIDINE KINASE"/>
    <property type="match status" value="1"/>
</dbReference>
<dbReference type="Pfam" id="PF08448">
    <property type="entry name" value="PAS_4"/>
    <property type="match status" value="1"/>
</dbReference>
<dbReference type="SUPFAM" id="SSF158472">
    <property type="entry name" value="HAMP domain-like"/>
    <property type="match status" value="1"/>
</dbReference>
<dbReference type="Gene3D" id="6.10.340.10">
    <property type="match status" value="1"/>
</dbReference>
<keyword evidence="4" id="KW-1003">Cell membrane</keyword>
<evidence type="ECO:0000256" key="8">
    <source>
        <dbReference type="ARBA" id="ARBA00022777"/>
    </source>
</evidence>
<dbReference type="SMART" id="SM00388">
    <property type="entry name" value="HisKA"/>
    <property type="match status" value="1"/>
</dbReference>
<keyword evidence="10" id="KW-0902">Two-component regulatory system</keyword>
<accession>A0ABS4P1L3</accession>
<keyword evidence="17" id="KW-1185">Reference proteome</keyword>
<evidence type="ECO:0000256" key="6">
    <source>
        <dbReference type="ARBA" id="ARBA00022679"/>
    </source>
</evidence>
<dbReference type="InterPro" id="IPR004358">
    <property type="entry name" value="Sig_transdc_His_kin-like_C"/>
</dbReference>
<evidence type="ECO:0000259" key="13">
    <source>
        <dbReference type="PROSITE" id="PS50112"/>
    </source>
</evidence>
<dbReference type="SUPFAM" id="SSF55874">
    <property type="entry name" value="ATPase domain of HSP90 chaperone/DNA topoisomerase II/histidine kinase"/>
    <property type="match status" value="1"/>
</dbReference>
<dbReference type="EMBL" id="JAGGLV010000038">
    <property type="protein sequence ID" value="MBP2116192.1"/>
    <property type="molecule type" value="Genomic_DNA"/>
</dbReference>
<evidence type="ECO:0000259" key="12">
    <source>
        <dbReference type="PROSITE" id="PS50109"/>
    </source>
</evidence>
<dbReference type="PROSITE" id="PS50112">
    <property type="entry name" value="PAS"/>
    <property type="match status" value="1"/>
</dbReference>
<dbReference type="InterPro" id="IPR000700">
    <property type="entry name" value="PAS-assoc_C"/>
</dbReference>
<dbReference type="PANTHER" id="PTHR43065:SF34">
    <property type="entry name" value="SPORULATION KINASE A"/>
    <property type="match status" value="1"/>
</dbReference>
<dbReference type="InterPro" id="IPR005467">
    <property type="entry name" value="His_kinase_dom"/>
</dbReference>
<keyword evidence="9" id="KW-0067">ATP-binding</keyword>
<dbReference type="CDD" id="cd06225">
    <property type="entry name" value="HAMP"/>
    <property type="match status" value="1"/>
</dbReference>
<dbReference type="InterPro" id="IPR000014">
    <property type="entry name" value="PAS"/>
</dbReference>
<evidence type="ECO:0000256" key="10">
    <source>
        <dbReference type="ARBA" id="ARBA00023012"/>
    </source>
</evidence>
<dbReference type="PRINTS" id="PR00344">
    <property type="entry name" value="BCTRLSENSOR"/>
</dbReference>
<dbReference type="PROSITE" id="PS50109">
    <property type="entry name" value="HIS_KIN"/>
    <property type="match status" value="1"/>
</dbReference>
<feature type="domain" description="PAC" evidence="14">
    <location>
        <begin position="469"/>
        <end position="521"/>
    </location>
</feature>
<evidence type="ECO:0000259" key="15">
    <source>
        <dbReference type="PROSITE" id="PS50885"/>
    </source>
</evidence>
<evidence type="ECO:0000256" key="2">
    <source>
        <dbReference type="ARBA" id="ARBA00004651"/>
    </source>
</evidence>
<dbReference type="SMART" id="SM00091">
    <property type="entry name" value="PAS"/>
    <property type="match status" value="1"/>
</dbReference>
<dbReference type="EC" id="2.7.13.3" evidence="3"/>
<comment type="subcellular location">
    <subcellularLocation>
        <location evidence="2">Cell membrane</location>
        <topology evidence="2">Multi-pass membrane protein</topology>
    </subcellularLocation>
</comment>
<dbReference type="SUPFAM" id="SSF55785">
    <property type="entry name" value="PYP-like sensor domain (PAS domain)"/>
    <property type="match status" value="1"/>
</dbReference>
<feature type="domain" description="PAS" evidence="13">
    <location>
        <begin position="397"/>
        <end position="440"/>
    </location>
</feature>
<evidence type="ECO:0000313" key="17">
    <source>
        <dbReference type="Proteomes" id="UP000773462"/>
    </source>
</evidence>
<dbReference type="Gene3D" id="3.30.565.10">
    <property type="entry name" value="Histidine kinase-like ATPase, C-terminal domain"/>
    <property type="match status" value="1"/>
</dbReference>
<evidence type="ECO:0000256" key="4">
    <source>
        <dbReference type="ARBA" id="ARBA00022475"/>
    </source>
</evidence>
<dbReference type="InterPro" id="IPR003661">
    <property type="entry name" value="HisK_dim/P_dom"/>
</dbReference>
<dbReference type="SMART" id="SM00387">
    <property type="entry name" value="HATPase_c"/>
    <property type="match status" value="1"/>
</dbReference>
<dbReference type="PROSITE" id="PS50885">
    <property type="entry name" value="HAMP"/>
    <property type="match status" value="1"/>
</dbReference>
<dbReference type="InterPro" id="IPR003594">
    <property type="entry name" value="HATPase_dom"/>
</dbReference>
<organism evidence="16 17">
    <name type="scientific">Paenibacillus silagei</name>
    <dbReference type="NCBI Taxonomy" id="1670801"/>
    <lineage>
        <taxon>Bacteria</taxon>
        <taxon>Bacillati</taxon>
        <taxon>Bacillota</taxon>
        <taxon>Bacilli</taxon>
        <taxon>Bacillales</taxon>
        <taxon>Paenibacillaceae</taxon>
        <taxon>Paenibacillus</taxon>
    </lineage>
</organism>
<dbReference type="NCBIfam" id="TIGR00229">
    <property type="entry name" value="sensory_box"/>
    <property type="match status" value="1"/>
</dbReference>
<keyword evidence="5" id="KW-0597">Phosphoprotein</keyword>
<dbReference type="Gene3D" id="3.30.450.20">
    <property type="entry name" value="PAS domain"/>
    <property type="match status" value="1"/>
</dbReference>
<feature type="domain" description="HAMP" evidence="15">
    <location>
        <begin position="333"/>
        <end position="385"/>
    </location>
</feature>
<dbReference type="CDD" id="cd00082">
    <property type="entry name" value="HisKA"/>
    <property type="match status" value="1"/>
</dbReference>
<evidence type="ECO:0000256" key="3">
    <source>
        <dbReference type="ARBA" id="ARBA00012438"/>
    </source>
</evidence>
<dbReference type="InterPro" id="IPR035965">
    <property type="entry name" value="PAS-like_dom_sf"/>
</dbReference>
<dbReference type="InterPro" id="IPR036097">
    <property type="entry name" value="HisK_dim/P_sf"/>
</dbReference>
<dbReference type="InterPro" id="IPR013656">
    <property type="entry name" value="PAS_4"/>
</dbReference>
<dbReference type="SMART" id="SM00086">
    <property type="entry name" value="PAC"/>
    <property type="match status" value="1"/>
</dbReference>
<evidence type="ECO:0000256" key="11">
    <source>
        <dbReference type="ARBA" id="ARBA00023136"/>
    </source>
</evidence>
<keyword evidence="11" id="KW-0472">Membrane</keyword>
<dbReference type="CDD" id="cd00130">
    <property type="entry name" value="PAS"/>
    <property type="match status" value="1"/>
</dbReference>
<comment type="caution">
    <text evidence="16">The sequence shown here is derived from an EMBL/GenBank/DDBJ whole genome shotgun (WGS) entry which is preliminary data.</text>
</comment>
<evidence type="ECO:0000313" key="16">
    <source>
        <dbReference type="EMBL" id="MBP2116192.1"/>
    </source>
</evidence>
<evidence type="ECO:0000259" key="14">
    <source>
        <dbReference type="PROSITE" id="PS50113"/>
    </source>
</evidence>
<comment type="catalytic activity">
    <reaction evidence="1">
        <text>ATP + protein L-histidine = ADP + protein N-phospho-L-histidine.</text>
        <dbReference type="EC" id="2.7.13.3"/>
    </reaction>
</comment>
<protein>
    <recommendedName>
        <fullName evidence="3">histidine kinase</fullName>
        <ecNumber evidence="3">2.7.13.3</ecNumber>
    </recommendedName>
</protein>
<dbReference type="InterPro" id="IPR036890">
    <property type="entry name" value="HATPase_C_sf"/>
</dbReference>
<proteinExistence type="predicted"/>
<dbReference type="Pfam" id="PF00672">
    <property type="entry name" value="HAMP"/>
    <property type="match status" value="1"/>
</dbReference>
<evidence type="ECO:0000256" key="9">
    <source>
        <dbReference type="ARBA" id="ARBA00022840"/>
    </source>
</evidence>